<evidence type="ECO:0008006" key="3">
    <source>
        <dbReference type="Google" id="ProtNLM"/>
    </source>
</evidence>
<keyword evidence="2" id="KW-1185">Reference proteome</keyword>
<organism evidence="1 2">
    <name type="scientific">Sphaerochaeta globosa (strain ATCC BAA-1886 / DSM 22777 / Buddy)</name>
    <name type="common">Spirochaeta sp. (strain Buddy)</name>
    <dbReference type="NCBI Taxonomy" id="158189"/>
    <lineage>
        <taxon>Bacteria</taxon>
        <taxon>Pseudomonadati</taxon>
        <taxon>Spirochaetota</taxon>
        <taxon>Spirochaetia</taxon>
        <taxon>Spirochaetales</taxon>
        <taxon>Sphaerochaetaceae</taxon>
        <taxon>Sphaerochaeta</taxon>
    </lineage>
</organism>
<dbReference type="EMBL" id="CP002541">
    <property type="protein sequence ID" value="ADY14300.1"/>
    <property type="molecule type" value="Genomic_DNA"/>
</dbReference>
<gene>
    <name evidence="1" type="ordered locus">SpiBuddy_2487</name>
</gene>
<reference evidence="2" key="1">
    <citation type="submission" date="2011-02" db="EMBL/GenBank/DDBJ databases">
        <title>Complete sequence of Spirochaeta sp. Buddy.</title>
        <authorList>
            <person name="Lucas S."/>
            <person name="Copeland A."/>
            <person name="Lapidus A."/>
            <person name="Cheng J.-F."/>
            <person name="Goodwin L."/>
            <person name="Pitluck S."/>
            <person name="Zeytun A."/>
            <person name="Detter J.C."/>
            <person name="Han C."/>
            <person name="Tapia R."/>
            <person name="Land M."/>
            <person name="Hauser L."/>
            <person name="Kyrpides N."/>
            <person name="Ivanova N."/>
            <person name="Mikhailova N."/>
            <person name="Pagani I."/>
            <person name="Ritalahti K.M."/>
            <person name="Loeffler F.E."/>
            <person name="Woyke T."/>
        </authorList>
    </citation>
    <scope>NUCLEOTIDE SEQUENCE [LARGE SCALE GENOMIC DNA]</scope>
    <source>
        <strain evidence="2">ATCC BAA-1886 / DSM 22777 / Buddy</strain>
    </source>
</reference>
<dbReference type="Proteomes" id="UP000008466">
    <property type="component" value="Chromosome"/>
</dbReference>
<evidence type="ECO:0000313" key="2">
    <source>
        <dbReference type="Proteomes" id="UP000008466"/>
    </source>
</evidence>
<dbReference type="AlphaFoldDB" id="F0RRP1"/>
<dbReference type="STRING" id="158189.SpiBuddy_2487"/>
<dbReference type="KEGG" id="sbu:SpiBuddy_2487"/>
<sequence>MKCSYCGSDSLVIQEAIFALNEPFAQKKTVPVKVIRCEACGFEEDDPGNDVLIQKELALQKQSSMVNILNYLNEQGYSNASMERSLGLPARTLARWKNDSAIVPSAAALALMRIVRTYPWILQVADAKFDEEIACSLLSHATVESTRMRSLG</sequence>
<dbReference type="OrthoDB" id="2353968at2"/>
<dbReference type="eggNOG" id="ENOG5033DW7">
    <property type="taxonomic scope" value="Bacteria"/>
</dbReference>
<dbReference type="RefSeq" id="WP_013608145.1">
    <property type="nucleotide sequence ID" value="NC_015152.1"/>
</dbReference>
<name>F0RRP1_SPHGB</name>
<proteinExistence type="predicted"/>
<accession>F0RRP1</accession>
<protein>
    <recommendedName>
        <fullName evidence="3">Zinc finger/helix-turn-helix protein, YgiT family</fullName>
    </recommendedName>
</protein>
<dbReference type="HOGENOM" id="CLU_1721162_0_0_12"/>
<evidence type="ECO:0000313" key="1">
    <source>
        <dbReference type="EMBL" id="ADY14300.1"/>
    </source>
</evidence>